<feature type="domain" description="N-acetyltransferase" evidence="1">
    <location>
        <begin position="5"/>
        <end position="162"/>
    </location>
</feature>
<protein>
    <submittedName>
        <fullName evidence="2">GCN5-related N-acetyltransferase</fullName>
    </submittedName>
</protein>
<organism evidence="2 3">
    <name type="scientific">Pseudopedobacter saltans (strain ATCC 51119 / DSM 12145 / JCM 21818 / CCUG 39354 / LMG 10337 / NBRC 100064 / NCIMB 13643)</name>
    <name type="common">Pedobacter saltans</name>
    <dbReference type="NCBI Taxonomy" id="762903"/>
    <lineage>
        <taxon>Bacteria</taxon>
        <taxon>Pseudomonadati</taxon>
        <taxon>Bacteroidota</taxon>
        <taxon>Sphingobacteriia</taxon>
        <taxon>Sphingobacteriales</taxon>
        <taxon>Sphingobacteriaceae</taxon>
        <taxon>Pseudopedobacter</taxon>
    </lineage>
</organism>
<keyword evidence="3" id="KW-1185">Reference proteome</keyword>
<accession>F0S9Q0</accession>
<dbReference type="OrthoDB" id="6290225at2"/>
<proteinExistence type="predicted"/>
<dbReference type="Pfam" id="PF13302">
    <property type="entry name" value="Acetyltransf_3"/>
    <property type="match status" value="1"/>
</dbReference>
<evidence type="ECO:0000313" key="3">
    <source>
        <dbReference type="Proteomes" id="UP000000310"/>
    </source>
</evidence>
<dbReference type="Proteomes" id="UP000000310">
    <property type="component" value="Chromosome"/>
</dbReference>
<dbReference type="KEGG" id="psn:Pedsa_0834"/>
<dbReference type="PANTHER" id="PTHR43415:SF3">
    <property type="entry name" value="GNAT-FAMILY ACETYLTRANSFERASE"/>
    <property type="match status" value="1"/>
</dbReference>
<dbReference type="PROSITE" id="PS51186">
    <property type="entry name" value="GNAT"/>
    <property type="match status" value="1"/>
</dbReference>
<dbReference type="InterPro" id="IPR016181">
    <property type="entry name" value="Acyl_CoA_acyltransferase"/>
</dbReference>
<name>F0S9Q0_PSESL</name>
<dbReference type="RefSeq" id="WP_013631906.1">
    <property type="nucleotide sequence ID" value="NC_015177.1"/>
</dbReference>
<dbReference type="HOGENOM" id="CLU_013985_3_2_10"/>
<dbReference type="GO" id="GO:0016747">
    <property type="term" value="F:acyltransferase activity, transferring groups other than amino-acyl groups"/>
    <property type="evidence" value="ECO:0007669"/>
    <property type="project" value="InterPro"/>
</dbReference>
<dbReference type="eggNOG" id="COG1670">
    <property type="taxonomic scope" value="Bacteria"/>
</dbReference>
<dbReference type="AlphaFoldDB" id="F0S9Q0"/>
<dbReference type="EMBL" id="CP002545">
    <property type="protein sequence ID" value="ADY51406.1"/>
    <property type="molecule type" value="Genomic_DNA"/>
</dbReference>
<reference evidence="3" key="2">
    <citation type="submission" date="2011-02" db="EMBL/GenBank/DDBJ databases">
        <title>The complete genome of Pedobacter saltans DSM 12145.</title>
        <authorList>
            <consortium name="US DOE Joint Genome Institute (JGI-PGF)"/>
            <person name="Lucas S."/>
            <person name="Copeland A."/>
            <person name="Lapidus A."/>
            <person name="Bruce D."/>
            <person name="Goodwin L."/>
            <person name="Pitluck S."/>
            <person name="Kyrpides N."/>
            <person name="Mavromatis K."/>
            <person name="Pagani I."/>
            <person name="Ivanova N."/>
            <person name="Ovchinnikova G."/>
            <person name="Lu M."/>
            <person name="Detter J.C."/>
            <person name="Han C."/>
            <person name="Land M."/>
            <person name="Hauser L."/>
            <person name="Markowitz V."/>
            <person name="Cheng J.-F."/>
            <person name="Hugenholtz P."/>
            <person name="Woyke T."/>
            <person name="Wu D."/>
            <person name="Tindall B."/>
            <person name="Pomrenke H.G."/>
            <person name="Brambilla E."/>
            <person name="Klenk H.-P."/>
            <person name="Eisen J.A."/>
        </authorList>
    </citation>
    <scope>NUCLEOTIDE SEQUENCE [LARGE SCALE GENOMIC DNA]</scope>
    <source>
        <strain evidence="3">ATCC 51119 / DSM 12145 / JCM 21818 / LMG 10337 / NBRC 100064 / NCIMB 13643</strain>
    </source>
</reference>
<dbReference type="PANTHER" id="PTHR43415">
    <property type="entry name" value="SPERMIDINE N(1)-ACETYLTRANSFERASE"/>
    <property type="match status" value="1"/>
</dbReference>
<reference evidence="2 3" key="1">
    <citation type="journal article" date="2011" name="Stand. Genomic Sci.">
        <title>Complete genome sequence of the gliding, heparinolytic Pedobacter saltans type strain (113).</title>
        <authorList>
            <person name="Liolios K."/>
            <person name="Sikorski J."/>
            <person name="Lu M."/>
            <person name="Nolan M."/>
            <person name="Lapidus A."/>
            <person name="Lucas S."/>
            <person name="Hammon N."/>
            <person name="Deshpande S."/>
            <person name="Cheng J.F."/>
            <person name="Tapia R."/>
            <person name="Han C."/>
            <person name="Goodwin L."/>
            <person name="Pitluck S."/>
            <person name="Huntemann M."/>
            <person name="Ivanova N."/>
            <person name="Pagani I."/>
            <person name="Mavromatis K."/>
            <person name="Ovchinikova G."/>
            <person name="Pati A."/>
            <person name="Chen A."/>
            <person name="Palaniappan K."/>
            <person name="Land M."/>
            <person name="Hauser L."/>
            <person name="Brambilla E.M."/>
            <person name="Kotsyurbenko O."/>
            <person name="Rohde M."/>
            <person name="Tindall B.J."/>
            <person name="Abt B."/>
            <person name="Goker M."/>
            <person name="Detter J.C."/>
            <person name="Woyke T."/>
            <person name="Bristow J."/>
            <person name="Eisen J.A."/>
            <person name="Markowitz V."/>
            <person name="Hugenholtz P."/>
            <person name="Klenk H.P."/>
            <person name="Kyrpides N.C."/>
        </authorList>
    </citation>
    <scope>NUCLEOTIDE SEQUENCE [LARGE SCALE GENOMIC DNA]</scope>
    <source>
        <strain evidence="3">ATCC 51119 / DSM 12145 / JCM 21818 / LMG 10337 / NBRC 100064 / NCIMB 13643</strain>
    </source>
</reference>
<dbReference type="STRING" id="762903.Pedsa_0834"/>
<dbReference type="SUPFAM" id="SSF55729">
    <property type="entry name" value="Acyl-CoA N-acyltransferases (Nat)"/>
    <property type="match status" value="1"/>
</dbReference>
<evidence type="ECO:0000313" key="2">
    <source>
        <dbReference type="EMBL" id="ADY51406.1"/>
    </source>
</evidence>
<dbReference type="InterPro" id="IPR000182">
    <property type="entry name" value="GNAT_dom"/>
</dbReference>
<dbReference type="Gene3D" id="3.40.630.30">
    <property type="match status" value="1"/>
</dbReference>
<sequence>MSAAIYLRELSIEDAEILYKWRNEPEIWVFTKFRPLTEVTLETETKWLKKVLNNKNEYRFAICLSQDDKYVGNVQLLNVENGNAELHIFVGVRTLWGKGIGKAATINILDFAFYELKLESIFLEVHKENKKAKGIYNSLGFRELNRKGQEGNTFAYMELRSKSYRMNCEKLKLKKVS</sequence>
<gene>
    <name evidence="2" type="ordered locus">Pedsa_0834</name>
</gene>
<evidence type="ECO:0000259" key="1">
    <source>
        <dbReference type="PROSITE" id="PS51186"/>
    </source>
</evidence>